<evidence type="ECO:0000256" key="6">
    <source>
        <dbReference type="ARBA" id="ARBA00022801"/>
    </source>
</evidence>
<dbReference type="Gene3D" id="3.60.21.10">
    <property type="match status" value="1"/>
</dbReference>
<protein>
    <submittedName>
        <fullName evidence="13">Calcineurin-like phosphoesterase domain-containing protein</fullName>
    </submittedName>
</protein>
<reference evidence="13" key="1">
    <citation type="submission" date="2022-11" db="UniProtKB">
        <authorList>
            <consortium name="WormBaseParasite"/>
        </authorList>
    </citation>
    <scope>IDENTIFICATION</scope>
</reference>
<feature type="transmembrane region" description="Helical" evidence="10">
    <location>
        <begin position="347"/>
        <end position="368"/>
    </location>
</feature>
<evidence type="ECO:0000256" key="4">
    <source>
        <dbReference type="ARBA" id="ARBA00022692"/>
    </source>
</evidence>
<keyword evidence="8 10" id="KW-0472">Membrane</keyword>
<keyword evidence="7 10" id="KW-1133">Transmembrane helix</keyword>
<comment type="subcellular location">
    <subcellularLocation>
        <location evidence="2">Membrane</location>
        <topology evidence="2">Multi-pass membrane protein</topology>
    </subcellularLocation>
</comment>
<dbReference type="SUPFAM" id="SSF56300">
    <property type="entry name" value="Metallo-dependent phosphatases"/>
    <property type="match status" value="1"/>
</dbReference>
<organism evidence="12 13">
    <name type="scientific">Plectus sambesii</name>
    <dbReference type="NCBI Taxonomy" id="2011161"/>
    <lineage>
        <taxon>Eukaryota</taxon>
        <taxon>Metazoa</taxon>
        <taxon>Ecdysozoa</taxon>
        <taxon>Nematoda</taxon>
        <taxon>Chromadorea</taxon>
        <taxon>Plectida</taxon>
        <taxon>Plectina</taxon>
        <taxon>Plectoidea</taxon>
        <taxon>Plectidae</taxon>
        <taxon>Plectus</taxon>
    </lineage>
</organism>
<dbReference type="InterPro" id="IPR033308">
    <property type="entry name" value="PGAP5/Cdc1/Ted1"/>
</dbReference>
<evidence type="ECO:0000256" key="1">
    <source>
        <dbReference type="ARBA" id="ARBA00001936"/>
    </source>
</evidence>
<dbReference type="Proteomes" id="UP000887566">
    <property type="component" value="Unplaced"/>
</dbReference>
<feature type="transmembrane region" description="Helical" evidence="10">
    <location>
        <begin position="20"/>
        <end position="40"/>
    </location>
</feature>
<evidence type="ECO:0000256" key="5">
    <source>
        <dbReference type="ARBA" id="ARBA00022723"/>
    </source>
</evidence>
<evidence type="ECO:0000256" key="3">
    <source>
        <dbReference type="ARBA" id="ARBA00008895"/>
    </source>
</evidence>
<dbReference type="Pfam" id="PF00149">
    <property type="entry name" value="Metallophos"/>
    <property type="match status" value="1"/>
</dbReference>
<dbReference type="GO" id="GO:0046872">
    <property type="term" value="F:metal ion binding"/>
    <property type="evidence" value="ECO:0007669"/>
    <property type="project" value="UniProtKB-KW"/>
</dbReference>
<dbReference type="GO" id="GO:0016787">
    <property type="term" value="F:hydrolase activity"/>
    <property type="evidence" value="ECO:0007669"/>
    <property type="project" value="UniProtKB-KW"/>
</dbReference>
<evidence type="ECO:0000256" key="10">
    <source>
        <dbReference type="SAM" id="Phobius"/>
    </source>
</evidence>
<comment type="similarity">
    <text evidence="3">Belongs to the metallophosphoesterase superfamily. MPPE1 family.</text>
</comment>
<evidence type="ECO:0000313" key="13">
    <source>
        <dbReference type="WBParaSite" id="PSAMB.scaffold2356size30986.g17504.t1"/>
    </source>
</evidence>
<dbReference type="InterPro" id="IPR029052">
    <property type="entry name" value="Metallo-depent_PP-like"/>
</dbReference>
<dbReference type="GO" id="GO:0006506">
    <property type="term" value="P:GPI anchor biosynthetic process"/>
    <property type="evidence" value="ECO:0007669"/>
    <property type="project" value="InterPro"/>
</dbReference>
<evidence type="ECO:0000256" key="9">
    <source>
        <dbReference type="ARBA" id="ARBA00023211"/>
    </source>
</evidence>
<dbReference type="AlphaFoldDB" id="A0A914VQE3"/>
<evidence type="ECO:0000256" key="8">
    <source>
        <dbReference type="ARBA" id="ARBA00023136"/>
    </source>
</evidence>
<keyword evidence="6" id="KW-0378">Hydrolase</keyword>
<keyword evidence="12" id="KW-1185">Reference proteome</keyword>
<dbReference type="PANTHER" id="PTHR13315:SF0">
    <property type="entry name" value="METALLOPHOSPHOESTERASE 1"/>
    <property type="match status" value="1"/>
</dbReference>
<sequence>MVTRWVANRCLTLLTKPRWYYFPLALVCLVFYCEFLVYYVTLSFCRWPTNSDDNADHAKVIIIADTHLLGVYKGHWLDKLRREWQMHRAFQTAITLFPPDAVFFLGDLFDEGQWSTKEQFFTYVSRFHSLFAVDDKIQVYSVVGNHDIGFHYVIHPARISWFREGFNSSASVDIVDVRGNIFVLVNSMAMEGDGCQLCRAAEQEIVQIGRSLRCAMNKTADCRNAKSLPVAYSQPILMQHFPLYRENDALCSEPDEAPSKLKMHPNREKWECLSRSSTNLLLDSLRPRAVFTGHTHYGCRTEWPTHSLVEWTVASFSWRNTPQPSFLLLSASPKHLAVSKCLVPNEYTVIAVYIAGVILELWWIVMYCKNCRRRKLRTN</sequence>
<dbReference type="PANTHER" id="PTHR13315">
    <property type="entry name" value="METALLO PHOSPHOESTERASE RELATED"/>
    <property type="match status" value="1"/>
</dbReference>
<dbReference type="GO" id="GO:0016020">
    <property type="term" value="C:membrane"/>
    <property type="evidence" value="ECO:0007669"/>
    <property type="project" value="UniProtKB-SubCell"/>
</dbReference>
<comment type="cofactor">
    <cofactor evidence="1">
        <name>Mn(2+)</name>
        <dbReference type="ChEBI" id="CHEBI:29035"/>
    </cofactor>
</comment>
<evidence type="ECO:0000313" key="12">
    <source>
        <dbReference type="Proteomes" id="UP000887566"/>
    </source>
</evidence>
<keyword evidence="4 10" id="KW-0812">Transmembrane</keyword>
<evidence type="ECO:0000256" key="2">
    <source>
        <dbReference type="ARBA" id="ARBA00004141"/>
    </source>
</evidence>
<evidence type="ECO:0000256" key="7">
    <source>
        <dbReference type="ARBA" id="ARBA00022989"/>
    </source>
</evidence>
<accession>A0A914VQE3</accession>
<evidence type="ECO:0000259" key="11">
    <source>
        <dbReference type="Pfam" id="PF00149"/>
    </source>
</evidence>
<keyword evidence="9" id="KW-0464">Manganese</keyword>
<dbReference type="InterPro" id="IPR004843">
    <property type="entry name" value="Calcineurin-like_PHP"/>
</dbReference>
<keyword evidence="5" id="KW-0479">Metal-binding</keyword>
<proteinExistence type="inferred from homology"/>
<name>A0A914VQE3_9BILA</name>
<dbReference type="WBParaSite" id="PSAMB.scaffold2356size30986.g17504.t1">
    <property type="protein sequence ID" value="PSAMB.scaffold2356size30986.g17504.t1"/>
    <property type="gene ID" value="PSAMB.scaffold2356size30986.g17504"/>
</dbReference>
<feature type="domain" description="Calcineurin-like phosphoesterase" evidence="11">
    <location>
        <begin position="59"/>
        <end position="297"/>
    </location>
</feature>